<dbReference type="InterPro" id="IPR036271">
    <property type="entry name" value="Tet_transcr_reg_TetR-rel_C_sf"/>
</dbReference>
<dbReference type="GO" id="GO:0000976">
    <property type="term" value="F:transcription cis-regulatory region binding"/>
    <property type="evidence" value="ECO:0007669"/>
    <property type="project" value="TreeGrafter"/>
</dbReference>
<dbReference type="Gene3D" id="1.10.357.10">
    <property type="entry name" value="Tetracycline Repressor, domain 2"/>
    <property type="match status" value="1"/>
</dbReference>
<keyword evidence="1 2" id="KW-0238">DNA-binding</keyword>
<dbReference type="SUPFAM" id="SSF46689">
    <property type="entry name" value="Homeodomain-like"/>
    <property type="match status" value="1"/>
</dbReference>
<dbReference type="PANTHER" id="PTHR30055:SF235">
    <property type="entry name" value="TRANSCRIPTIONAL REGULATORY PROTEIN"/>
    <property type="match status" value="1"/>
</dbReference>
<evidence type="ECO:0000313" key="5">
    <source>
        <dbReference type="Proteomes" id="UP000009175"/>
    </source>
</evidence>
<feature type="DNA-binding region" description="H-T-H motif" evidence="2">
    <location>
        <begin position="43"/>
        <end position="62"/>
    </location>
</feature>
<dbReference type="PROSITE" id="PS50977">
    <property type="entry name" value="HTH_TETR_2"/>
    <property type="match status" value="1"/>
</dbReference>
<gene>
    <name evidence="4" type="ordered locus">Sama_1816</name>
</gene>
<evidence type="ECO:0000256" key="1">
    <source>
        <dbReference type="ARBA" id="ARBA00023125"/>
    </source>
</evidence>
<dbReference type="AlphaFoldDB" id="A1S6L5"/>
<protein>
    <submittedName>
        <fullName evidence="4">Transcriptional regulator, TetR family</fullName>
    </submittedName>
</protein>
<dbReference type="PANTHER" id="PTHR30055">
    <property type="entry name" value="HTH-TYPE TRANSCRIPTIONAL REGULATOR RUTR"/>
    <property type="match status" value="1"/>
</dbReference>
<dbReference type="SUPFAM" id="SSF48498">
    <property type="entry name" value="Tetracyclin repressor-like, C-terminal domain"/>
    <property type="match status" value="1"/>
</dbReference>
<dbReference type="InterPro" id="IPR009057">
    <property type="entry name" value="Homeodomain-like_sf"/>
</dbReference>
<dbReference type="KEGG" id="saz:Sama_1816"/>
<dbReference type="Proteomes" id="UP000009175">
    <property type="component" value="Chromosome"/>
</dbReference>
<dbReference type="InterPro" id="IPR023772">
    <property type="entry name" value="DNA-bd_HTH_TetR-type_CS"/>
</dbReference>
<dbReference type="InterPro" id="IPR041586">
    <property type="entry name" value="PsrA_TetR_C"/>
</dbReference>
<dbReference type="GO" id="GO:0003700">
    <property type="term" value="F:DNA-binding transcription factor activity"/>
    <property type="evidence" value="ECO:0007669"/>
    <property type="project" value="TreeGrafter"/>
</dbReference>
<dbReference type="eggNOG" id="COG1309">
    <property type="taxonomic scope" value="Bacteria"/>
</dbReference>
<sequence>MINLNECFKLIIGHGMANRSDTKTRILDAAEKLFAERGFSETSLRLITSKAEVNLASVNYHFGSKKELIRAVLARYLDVFMPGASTELTKLVQNNENASLETIFSALVRPLLDLNKVRTEGTRIFLQLLGRGYIESQGHLRWFITTHYGEHLDRFVQVVSQSAPHIPPAEMFWRLHFTLGTVVFTMASSDALMEIAEADFKEQNDIESVIRKVIPYMAAGVAVPVSKA</sequence>
<name>A1S6L5_SHEAM</name>
<dbReference type="PRINTS" id="PR00455">
    <property type="entry name" value="HTHTETR"/>
</dbReference>
<dbReference type="PROSITE" id="PS01081">
    <property type="entry name" value="HTH_TETR_1"/>
    <property type="match status" value="1"/>
</dbReference>
<keyword evidence="5" id="KW-1185">Reference proteome</keyword>
<dbReference type="InterPro" id="IPR050109">
    <property type="entry name" value="HTH-type_TetR-like_transc_reg"/>
</dbReference>
<evidence type="ECO:0000259" key="3">
    <source>
        <dbReference type="PROSITE" id="PS50977"/>
    </source>
</evidence>
<dbReference type="Pfam" id="PF17939">
    <property type="entry name" value="TetR_C_30"/>
    <property type="match status" value="1"/>
</dbReference>
<evidence type="ECO:0000313" key="4">
    <source>
        <dbReference type="EMBL" id="ABM00022.1"/>
    </source>
</evidence>
<dbReference type="STRING" id="326297.Sama_1816"/>
<reference evidence="4 5" key="1">
    <citation type="submission" date="2006-12" db="EMBL/GenBank/DDBJ databases">
        <title>Complete sequence of Shewanella amazonensis SB2B.</title>
        <authorList>
            <consortium name="US DOE Joint Genome Institute"/>
            <person name="Copeland A."/>
            <person name="Lucas S."/>
            <person name="Lapidus A."/>
            <person name="Barry K."/>
            <person name="Detter J.C."/>
            <person name="Glavina del Rio T."/>
            <person name="Hammon N."/>
            <person name="Israni S."/>
            <person name="Dalin E."/>
            <person name="Tice H."/>
            <person name="Pitluck S."/>
            <person name="Munk A.C."/>
            <person name="Brettin T."/>
            <person name="Bruce D."/>
            <person name="Han C."/>
            <person name="Tapia R."/>
            <person name="Gilna P."/>
            <person name="Schmutz J."/>
            <person name="Larimer F."/>
            <person name="Land M."/>
            <person name="Hauser L."/>
            <person name="Kyrpides N."/>
            <person name="Mikhailova N."/>
            <person name="Fredrickson J."/>
            <person name="Richardson P."/>
        </authorList>
    </citation>
    <scope>NUCLEOTIDE SEQUENCE [LARGE SCALE GENOMIC DNA]</scope>
    <source>
        <strain evidence="5">ATCC BAA-1098 / SB2B</strain>
    </source>
</reference>
<organism evidence="4 5">
    <name type="scientific">Shewanella amazonensis (strain ATCC BAA-1098 / SB2B)</name>
    <dbReference type="NCBI Taxonomy" id="326297"/>
    <lineage>
        <taxon>Bacteria</taxon>
        <taxon>Pseudomonadati</taxon>
        <taxon>Pseudomonadota</taxon>
        <taxon>Gammaproteobacteria</taxon>
        <taxon>Alteromonadales</taxon>
        <taxon>Shewanellaceae</taxon>
        <taxon>Shewanella</taxon>
    </lineage>
</organism>
<dbReference type="Pfam" id="PF00440">
    <property type="entry name" value="TetR_N"/>
    <property type="match status" value="1"/>
</dbReference>
<evidence type="ECO:0000256" key="2">
    <source>
        <dbReference type="PROSITE-ProRule" id="PRU00335"/>
    </source>
</evidence>
<dbReference type="EMBL" id="CP000507">
    <property type="protein sequence ID" value="ABM00022.1"/>
    <property type="molecule type" value="Genomic_DNA"/>
</dbReference>
<proteinExistence type="predicted"/>
<accession>A1S6L5</accession>
<dbReference type="HOGENOM" id="CLU_069356_19_1_6"/>
<dbReference type="InterPro" id="IPR001647">
    <property type="entry name" value="HTH_TetR"/>
</dbReference>
<feature type="domain" description="HTH tetR-type" evidence="3">
    <location>
        <begin position="20"/>
        <end position="80"/>
    </location>
</feature>